<dbReference type="NCBIfam" id="NF038012">
    <property type="entry name" value="DMT_1"/>
    <property type="match status" value="1"/>
</dbReference>
<comment type="subcellular location">
    <subcellularLocation>
        <location evidence="1">Membrane</location>
        <topology evidence="1">Multi-pass membrane protein</topology>
    </subcellularLocation>
</comment>
<dbReference type="AlphaFoldDB" id="A0A4S4FDG7"/>
<dbReference type="Pfam" id="PF05653">
    <property type="entry name" value="Mg_trans_NIPA"/>
    <property type="match status" value="1"/>
</dbReference>
<evidence type="ECO:0000313" key="7">
    <source>
        <dbReference type="Proteomes" id="UP000309133"/>
    </source>
</evidence>
<dbReference type="GO" id="GO:0016020">
    <property type="term" value="C:membrane"/>
    <property type="evidence" value="ECO:0007669"/>
    <property type="project" value="UniProtKB-SubCell"/>
</dbReference>
<gene>
    <name evidence="6" type="ORF">E6C64_18745</name>
</gene>
<evidence type="ECO:0000256" key="1">
    <source>
        <dbReference type="ARBA" id="ARBA00004141"/>
    </source>
</evidence>
<accession>A0A4S4FDG7</accession>
<dbReference type="EMBL" id="SSSM01000007">
    <property type="protein sequence ID" value="THG28150.1"/>
    <property type="molecule type" value="Genomic_DNA"/>
</dbReference>
<dbReference type="PANTHER" id="PTHR40761:SF1">
    <property type="entry name" value="CONSERVED INTEGRAL MEMBRANE ALANINE VALINE AND LEUCINE RICH PROTEIN-RELATED"/>
    <property type="match status" value="1"/>
</dbReference>
<evidence type="ECO:0000256" key="4">
    <source>
        <dbReference type="ARBA" id="ARBA00023136"/>
    </source>
</evidence>
<dbReference type="RefSeq" id="WP_136429464.1">
    <property type="nucleotide sequence ID" value="NZ_SSSM01000007.1"/>
</dbReference>
<feature type="transmembrane region" description="Helical" evidence="5">
    <location>
        <begin position="184"/>
        <end position="209"/>
    </location>
</feature>
<evidence type="ECO:0000313" key="6">
    <source>
        <dbReference type="EMBL" id="THG28150.1"/>
    </source>
</evidence>
<proteinExistence type="predicted"/>
<name>A0A4S4FDG7_9MICO</name>
<keyword evidence="7" id="KW-1185">Reference proteome</keyword>
<reference evidence="6 7" key="1">
    <citation type="submission" date="2019-04" db="EMBL/GenBank/DDBJ databases">
        <authorList>
            <person name="Jiang L."/>
        </authorList>
    </citation>
    <scope>NUCLEOTIDE SEQUENCE [LARGE SCALE GENOMIC DNA]</scope>
    <source>
        <strain evidence="6 7">YIM 131853</strain>
    </source>
</reference>
<keyword evidence="2 5" id="KW-0812">Transmembrane</keyword>
<dbReference type="InterPro" id="IPR008521">
    <property type="entry name" value="Mg_trans_NIPA"/>
</dbReference>
<keyword evidence="4 5" id="KW-0472">Membrane</keyword>
<dbReference type="OrthoDB" id="5187629at2"/>
<protein>
    <submittedName>
        <fullName evidence="6">Multidrug DMT transporter permease</fullName>
    </submittedName>
</protein>
<feature type="transmembrane region" description="Helical" evidence="5">
    <location>
        <begin position="153"/>
        <end position="177"/>
    </location>
</feature>
<keyword evidence="3 5" id="KW-1133">Transmembrane helix</keyword>
<organism evidence="6 7">
    <name type="scientific">Naasia lichenicola</name>
    <dbReference type="NCBI Taxonomy" id="2565933"/>
    <lineage>
        <taxon>Bacteria</taxon>
        <taxon>Bacillati</taxon>
        <taxon>Actinomycetota</taxon>
        <taxon>Actinomycetes</taxon>
        <taxon>Micrococcales</taxon>
        <taxon>Microbacteriaceae</taxon>
        <taxon>Naasia</taxon>
    </lineage>
</organism>
<evidence type="ECO:0000256" key="5">
    <source>
        <dbReference type="SAM" id="Phobius"/>
    </source>
</evidence>
<dbReference type="GO" id="GO:0015095">
    <property type="term" value="F:magnesium ion transmembrane transporter activity"/>
    <property type="evidence" value="ECO:0007669"/>
    <property type="project" value="InterPro"/>
</dbReference>
<feature type="transmembrane region" description="Helical" evidence="5">
    <location>
        <begin position="246"/>
        <end position="267"/>
    </location>
</feature>
<comment type="caution">
    <text evidence="6">The sequence shown here is derived from an EMBL/GenBank/DDBJ whole genome shotgun (WGS) entry which is preliminary data.</text>
</comment>
<feature type="transmembrane region" description="Helical" evidence="5">
    <location>
        <begin position="20"/>
        <end position="38"/>
    </location>
</feature>
<evidence type="ECO:0000256" key="3">
    <source>
        <dbReference type="ARBA" id="ARBA00022989"/>
    </source>
</evidence>
<sequence length="304" mass="31588">MPADLTDLTDQLVLGPSQAIGIPIALIGAVFLSLGAQFQHRGVTKVEASRGDAVPGLSMSQIFALLARPSWVTGTLLIGLAIVLQLTSLRFAPLIVVQPLGAIALVITSVLNARVSHVKLNRQSVRAIIFCVGGVGLFVTVAAFTAVEKRITSAQLITILIILAVVLAVFAVLFGLIRHRMGAIAYIVAAGVLYGFVATLAKVVINRIVQGDFEWLTILCLVGLLAAGAGGAYCVQTAYSAGPPDLVIAGLTVVDPLVAVGIGVIVLGEASQAPLYAIPLFIIAGAIAVYGVFQLAKHHPQARH</sequence>
<dbReference type="Proteomes" id="UP000309133">
    <property type="component" value="Unassembled WGS sequence"/>
</dbReference>
<feature type="transmembrane region" description="Helical" evidence="5">
    <location>
        <begin position="273"/>
        <end position="293"/>
    </location>
</feature>
<feature type="transmembrane region" description="Helical" evidence="5">
    <location>
        <begin position="215"/>
        <end position="234"/>
    </location>
</feature>
<feature type="transmembrane region" description="Helical" evidence="5">
    <location>
        <begin position="125"/>
        <end position="147"/>
    </location>
</feature>
<feature type="transmembrane region" description="Helical" evidence="5">
    <location>
        <begin position="59"/>
        <end position="85"/>
    </location>
</feature>
<feature type="transmembrane region" description="Helical" evidence="5">
    <location>
        <begin position="91"/>
        <end position="113"/>
    </location>
</feature>
<evidence type="ECO:0000256" key="2">
    <source>
        <dbReference type="ARBA" id="ARBA00022692"/>
    </source>
</evidence>
<dbReference type="PANTHER" id="PTHR40761">
    <property type="entry name" value="CONSERVED INTEGRAL MEMBRANE ALANINE VALINE AND LEUCINE RICH PROTEIN-RELATED"/>
    <property type="match status" value="1"/>
</dbReference>